<dbReference type="InterPro" id="IPR052905">
    <property type="entry name" value="LD-transpeptidase_YkuD-like"/>
</dbReference>
<keyword evidence="6 7" id="KW-0961">Cell wall biogenesis/degradation</keyword>
<dbReference type="Pfam" id="PF20142">
    <property type="entry name" value="Scaffold"/>
    <property type="match status" value="1"/>
</dbReference>
<feature type="active site" description="Proton donor/acceptor" evidence="7">
    <location>
        <position position="439"/>
    </location>
</feature>
<dbReference type="SUPFAM" id="SSF47090">
    <property type="entry name" value="PGBD-like"/>
    <property type="match status" value="1"/>
</dbReference>
<dbReference type="Gene3D" id="2.40.440.10">
    <property type="entry name" value="L,D-transpeptidase catalytic domain-like"/>
    <property type="match status" value="1"/>
</dbReference>
<dbReference type="Pfam" id="PF03734">
    <property type="entry name" value="YkuD"/>
    <property type="match status" value="1"/>
</dbReference>
<name>A0ABW1AL41_9RHOO</name>
<evidence type="ECO:0000259" key="9">
    <source>
        <dbReference type="PROSITE" id="PS52029"/>
    </source>
</evidence>
<dbReference type="InterPro" id="IPR038063">
    <property type="entry name" value="Transpep_catalytic_dom"/>
</dbReference>
<evidence type="ECO:0000256" key="7">
    <source>
        <dbReference type="PROSITE-ProRule" id="PRU01373"/>
    </source>
</evidence>
<feature type="chain" id="PRO_5045928367" evidence="8">
    <location>
        <begin position="30"/>
        <end position="537"/>
    </location>
</feature>
<keyword evidence="5 7" id="KW-0573">Peptidoglycan synthesis</keyword>
<feature type="active site" description="Nucleophile" evidence="7">
    <location>
        <position position="458"/>
    </location>
</feature>
<evidence type="ECO:0000256" key="5">
    <source>
        <dbReference type="ARBA" id="ARBA00022984"/>
    </source>
</evidence>
<evidence type="ECO:0000256" key="2">
    <source>
        <dbReference type="ARBA" id="ARBA00005992"/>
    </source>
</evidence>
<dbReference type="RefSeq" id="WP_385960771.1">
    <property type="nucleotide sequence ID" value="NZ_JBHSOG010000002.1"/>
</dbReference>
<protein>
    <submittedName>
        <fullName evidence="10">Murein L,D-transpeptidase</fullName>
    </submittedName>
</protein>
<comment type="pathway">
    <text evidence="1 7">Cell wall biogenesis; peptidoglycan biosynthesis.</text>
</comment>
<proteinExistence type="inferred from homology"/>
<dbReference type="InterPro" id="IPR036366">
    <property type="entry name" value="PGBDSf"/>
</dbReference>
<keyword evidence="8" id="KW-0732">Signal</keyword>
<sequence length="537" mass="57899">MLLRKNFRALRRVALSAFGAAVMQGAALAQPEGGEPLAPVEQAIEREIGARGGSAEAEVVRAVYEGRGFRPAWSSAERRAGLVAAVEDSRADGLEPADYRIAQLRAHLSAPPDDPAALAAQDVLFTDSLARLVRHLRYGKVPPASLYSIWNFSPPPDASVQALRLQSLIDAEPLQAAIAQQAPQLEAYGRLREALARYRTIEGAGGWPQVAAGPTLRRGDRGARVAALRARLIAGGDLEAAGGEARDRFDDALAAAVARFQERHGLGADGAAGKATLDALNVGVAERIAQIRVNLERLRWVAGDFGPDLLLVDIAGFRAELRLADRTVWATRVVVGRPSRETPSLLDSVQHLVLNPKWVVPPTILREDVIPGMRRNPGYLNSHRLRLVDRSGRAVDPSAVDWSSPGGGFPYQVVQSSGPDGSLGQIKFALANRYAIYLHDTPSRALFKRPARAYSSGCIRVENPQELAVLLLGDPQQWNAEALKTAISSGKTRTVPVSRDIPVMLLYYTADTDASGAVRFRKDIYGRDGRVLSALSS</sequence>
<gene>
    <name evidence="10" type="ORF">ACFPTN_00285</name>
</gene>
<organism evidence="10 11">
    <name type="scientific">Thauera sinica</name>
    <dbReference type="NCBI Taxonomy" id="2665146"/>
    <lineage>
        <taxon>Bacteria</taxon>
        <taxon>Pseudomonadati</taxon>
        <taxon>Pseudomonadota</taxon>
        <taxon>Betaproteobacteria</taxon>
        <taxon>Rhodocyclales</taxon>
        <taxon>Zoogloeaceae</taxon>
        <taxon>Thauera</taxon>
    </lineage>
</organism>
<dbReference type="Gene3D" id="1.10.101.10">
    <property type="entry name" value="PGBD-like superfamily/PGBD"/>
    <property type="match status" value="1"/>
</dbReference>
<dbReference type="InterPro" id="IPR002477">
    <property type="entry name" value="Peptidoglycan-bd-like"/>
</dbReference>
<evidence type="ECO:0000256" key="3">
    <source>
        <dbReference type="ARBA" id="ARBA00022679"/>
    </source>
</evidence>
<comment type="similarity">
    <text evidence="2">Belongs to the YkuD family.</text>
</comment>
<keyword evidence="11" id="KW-1185">Reference proteome</keyword>
<keyword evidence="3" id="KW-0808">Transferase</keyword>
<dbReference type="InterPro" id="IPR045380">
    <property type="entry name" value="LD_TPept_scaffold_dom"/>
</dbReference>
<evidence type="ECO:0000256" key="6">
    <source>
        <dbReference type="ARBA" id="ARBA00023316"/>
    </source>
</evidence>
<dbReference type="InterPro" id="IPR036365">
    <property type="entry name" value="PGBD-like_sf"/>
</dbReference>
<evidence type="ECO:0000313" key="11">
    <source>
        <dbReference type="Proteomes" id="UP001595974"/>
    </source>
</evidence>
<dbReference type="InterPro" id="IPR005490">
    <property type="entry name" value="LD_TPept_cat_dom"/>
</dbReference>
<feature type="signal peptide" evidence="8">
    <location>
        <begin position="1"/>
        <end position="29"/>
    </location>
</feature>
<reference evidence="11" key="1">
    <citation type="journal article" date="2019" name="Int. J. Syst. Evol. Microbiol.">
        <title>The Global Catalogue of Microorganisms (GCM) 10K type strain sequencing project: providing services to taxonomists for standard genome sequencing and annotation.</title>
        <authorList>
            <consortium name="The Broad Institute Genomics Platform"/>
            <consortium name="The Broad Institute Genome Sequencing Center for Infectious Disease"/>
            <person name="Wu L."/>
            <person name="Ma J."/>
        </authorList>
    </citation>
    <scope>NUCLEOTIDE SEQUENCE [LARGE SCALE GENOMIC DNA]</scope>
    <source>
        <strain evidence="11">SHR3</strain>
    </source>
</reference>
<dbReference type="CDD" id="cd16913">
    <property type="entry name" value="YkuD_like"/>
    <property type="match status" value="1"/>
</dbReference>
<evidence type="ECO:0000256" key="1">
    <source>
        <dbReference type="ARBA" id="ARBA00004752"/>
    </source>
</evidence>
<dbReference type="Pfam" id="PF01471">
    <property type="entry name" value="PG_binding_1"/>
    <property type="match status" value="1"/>
</dbReference>
<dbReference type="PANTHER" id="PTHR41533:SF2">
    <property type="entry name" value="BLR7131 PROTEIN"/>
    <property type="match status" value="1"/>
</dbReference>
<dbReference type="EMBL" id="JBHSOG010000002">
    <property type="protein sequence ID" value="MFC5767801.1"/>
    <property type="molecule type" value="Genomic_DNA"/>
</dbReference>
<feature type="domain" description="L,D-TPase catalytic" evidence="9">
    <location>
        <begin position="308"/>
        <end position="488"/>
    </location>
</feature>
<comment type="caution">
    <text evidence="10">The sequence shown here is derived from an EMBL/GenBank/DDBJ whole genome shotgun (WGS) entry which is preliminary data.</text>
</comment>
<accession>A0ABW1AL41</accession>
<dbReference type="PANTHER" id="PTHR41533">
    <property type="entry name" value="L,D-TRANSPEPTIDASE HI_1667-RELATED"/>
    <property type="match status" value="1"/>
</dbReference>
<dbReference type="Proteomes" id="UP001595974">
    <property type="component" value="Unassembled WGS sequence"/>
</dbReference>
<dbReference type="PROSITE" id="PS52029">
    <property type="entry name" value="LD_TPASE"/>
    <property type="match status" value="1"/>
</dbReference>
<evidence type="ECO:0000256" key="8">
    <source>
        <dbReference type="SAM" id="SignalP"/>
    </source>
</evidence>
<keyword evidence="4 7" id="KW-0133">Cell shape</keyword>
<evidence type="ECO:0000313" key="10">
    <source>
        <dbReference type="EMBL" id="MFC5767801.1"/>
    </source>
</evidence>
<evidence type="ECO:0000256" key="4">
    <source>
        <dbReference type="ARBA" id="ARBA00022960"/>
    </source>
</evidence>
<dbReference type="SUPFAM" id="SSF141523">
    <property type="entry name" value="L,D-transpeptidase catalytic domain-like"/>
    <property type="match status" value="1"/>
</dbReference>